<gene>
    <name evidence="2" type="ORF">CDL15_Pgr004333</name>
</gene>
<reference evidence="3" key="1">
    <citation type="journal article" date="2017" name="Plant J.">
        <title>The pomegranate (Punica granatum L.) genome and the genomics of punicalagin biosynthesis.</title>
        <authorList>
            <person name="Qin G."/>
            <person name="Xu C."/>
            <person name="Ming R."/>
            <person name="Tang H."/>
            <person name="Guyot R."/>
            <person name="Kramer E.M."/>
            <person name="Hu Y."/>
            <person name="Yi X."/>
            <person name="Qi Y."/>
            <person name="Xu X."/>
            <person name="Gao Z."/>
            <person name="Pan H."/>
            <person name="Jian J."/>
            <person name="Tian Y."/>
            <person name="Yue Z."/>
            <person name="Xu Y."/>
        </authorList>
    </citation>
    <scope>NUCLEOTIDE SEQUENCE [LARGE SCALE GENOMIC DNA]</scope>
    <source>
        <strain evidence="3">cv. Dabenzi</strain>
    </source>
</reference>
<accession>A0A218XHT1</accession>
<protein>
    <submittedName>
        <fullName evidence="2">Uncharacterized protein</fullName>
    </submittedName>
</protein>
<proteinExistence type="predicted"/>
<organism evidence="2 3">
    <name type="scientific">Punica granatum</name>
    <name type="common">Pomegranate</name>
    <dbReference type="NCBI Taxonomy" id="22663"/>
    <lineage>
        <taxon>Eukaryota</taxon>
        <taxon>Viridiplantae</taxon>
        <taxon>Streptophyta</taxon>
        <taxon>Embryophyta</taxon>
        <taxon>Tracheophyta</taxon>
        <taxon>Spermatophyta</taxon>
        <taxon>Magnoliopsida</taxon>
        <taxon>eudicotyledons</taxon>
        <taxon>Gunneridae</taxon>
        <taxon>Pentapetalae</taxon>
        <taxon>rosids</taxon>
        <taxon>malvids</taxon>
        <taxon>Myrtales</taxon>
        <taxon>Lythraceae</taxon>
        <taxon>Punica</taxon>
    </lineage>
</organism>
<sequence length="100" mass="10982">MEQKGEITAIPQAAPAYIFHPISLNYEEQFPQLGNFTDGEGRHTHAFKVPNPTDRDERGNPESVTTGEAILNWQSENVVSQNRVISSVGTKVNSLTTTLG</sequence>
<feature type="region of interest" description="Disordered" evidence="1">
    <location>
        <begin position="35"/>
        <end position="63"/>
    </location>
</feature>
<dbReference type="AlphaFoldDB" id="A0A218XHT1"/>
<dbReference type="EMBL" id="MTKT01001810">
    <property type="protein sequence ID" value="OWM83902.1"/>
    <property type="molecule type" value="Genomic_DNA"/>
</dbReference>
<evidence type="ECO:0000313" key="3">
    <source>
        <dbReference type="Proteomes" id="UP000197138"/>
    </source>
</evidence>
<evidence type="ECO:0000313" key="2">
    <source>
        <dbReference type="EMBL" id="OWM83902.1"/>
    </source>
</evidence>
<comment type="caution">
    <text evidence="2">The sequence shown here is derived from an EMBL/GenBank/DDBJ whole genome shotgun (WGS) entry which is preliminary data.</text>
</comment>
<dbReference type="Proteomes" id="UP000197138">
    <property type="component" value="Unassembled WGS sequence"/>
</dbReference>
<name>A0A218XHT1_PUNGR</name>
<evidence type="ECO:0000256" key="1">
    <source>
        <dbReference type="SAM" id="MobiDB-lite"/>
    </source>
</evidence>